<reference evidence="1 2" key="1">
    <citation type="journal article" date="2022" name="bioRxiv">
        <title>Genomics of Preaxostyla Flagellates Illuminates Evolutionary Transitions and the Path Towards Mitochondrial Loss.</title>
        <authorList>
            <person name="Novak L.V.F."/>
            <person name="Treitli S.C."/>
            <person name="Pyrih J."/>
            <person name="Halakuc P."/>
            <person name="Pipaliya S.V."/>
            <person name="Vacek V."/>
            <person name="Brzon O."/>
            <person name="Soukal P."/>
            <person name="Eme L."/>
            <person name="Dacks J.B."/>
            <person name="Karnkowska A."/>
            <person name="Elias M."/>
            <person name="Hampl V."/>
        </authorList>
    </citation>
    <scope>NUCLEOTIDE SEQUENCE [LARGE SCALE GENOMIC DNA]</scope>
    <source>
        <strain evidence="1">NAU3</strain>
        <tissue evidence="1">Gut</tissue>
    </source>
</reference>
<name>A0ABQ9WSQ8_9EUKA</name>
<organism evidence="1 2">
    <name type="scientific">Blattamonas nauphoetae</name>
    <dbReference type="NCBI Taxonomy" id="2049346"/>
    <lineage>
        <taxon>Eukaryota</taxon>
        <taxon>Metamonada</taxon>
        <taxon>Preaxostyla</taxon>
        <taxon>Oxymonadida</taxon>
        <taxon>Blattamonas</taxon>
    </lineage>
</organism>
<gene>
    <name evidence="1" type="ORF">BLNAU_22558</name>
</gene>
<sequence length="168" mass="18561">MSWKLLQMVEGDEENAFKRSSGVKGVTSLDGCRWSGLHSDAAVLRVTRHGEWLEMAHSTGCSPSYSPLHSHAACSMTHLDAQTATGEACFEMVIVCGGHVPKKRWRRESNSNECSNALVSTRKRGSNVKLVNHTSTDIHLVLPQPVNFGRCVSSFNDKSTRLKFGSEW</sequence>
<comment type="caution">
    <text evidence="1">The sequence shown here is derived from an EMBL/GenBank/DDBJ whole genome shotgun (WGS) entry which is preliminary data.</text>
</comment>
<dbReference type="EMBL" id="JARBJD010000402">
    <property type="protein sequence ID" value="KAK2942530.1"/>
    <property type="molecule type" value="Genomic_DNA"/>
</dbReference>
<proteinExistence type="predicted"/>
<evidence type="ECO:0000313" key="1">
    <source>
        <dbReference type="EMBL" id="KAK2942530.1"/>
    </source>
</evidence>
<keyword evidence="2" id="KW-1185">Reference proteome</keyword>
<protein>
    <submittedName>
        <fullName evidence="1">Uncharacterized protein</fullName>
    </submittedName>
</protein>
<accession>A0ABQ9WSQ8</accession>
<evidence type="ECO:0000313" key="2">
    <source>
        <dbReference type="Proteomes" id="UP001281761"/>
    </source>
</evidence>
<dbReference type="Proteomes" id="UP001281761">
    <property type="component" value="Unassembled WGS sequence"/>
</dbReference>